<evidence type="ECO:0000259" key="1">
    <source>
        <dbReference type="Pfam" id="PF26130"/>
    </source>
</evidence>
<reference evidence="2" key="1">
    <citation type="journal article" date="2023" name="Plant Biotechnol. J.">
        <title>Chromosome-level wild Hevea brasiliensis genome provides new tools for genomic-assisted breeding and valuable loci to elevate rubber yield.</title>
        <authorList>
            <person name="Cheng H."/>
            <person name="Song X."/>
            <person name="Hu Y."/>
            <person name="Wu T."/>
            <person name="Yang Q."/>
            <person name="An Z."/>
            <person name="Feng S."/>
            <person name="Deng Z."/>
            <person name="Wu W."/>
            <person name="Zeng X."/>
            <person name="Tu M."/>
            <person name="Wang X."/>
            <person name="Huang H."/>
        </authorList>
    </citation>
    <scope>NUCLEOTIDE SEQUENCE</scope>
    <source>
        <strain evidence="2">MT/VB/25A 57/8</strain>
    </source>
</reference>
<comment type="caution">
    <text evidence="2">The sequence shown here is derived from an EMBL/GenBank/DDBJ whole genome shotgun (WGS) entry which is preliminary data.</text>
</comment>
<feature type="domain" description="PB1-like" evidence="1">
    <location>
        <begin position="42"/>
        <end position="140"/>
    </location>
</feature>
<keyword evidence="3" id="KW-1185">Reference proteome</keyword>
<evidence type="ECO:0000313" key="3">
    <source>
        <dbReference type="Proteomes" id="UP001174677"/>
    </source>
</evidence>
<name>A0ABQ9MCC4_HEVBR</name>
<accession>A0ABQ9MCC4</accession>
<proteinExistence type="predicted"/>
<evidence type="ECO:0000313" key="2">
    <source>
        <dbReference type="EMBL" id="KAJ9177102.1"/>
    </source>
</evidence>
<organism evidence="2 3">
    <name type="scientific">Hevea brasiliensis</name>
    <name type="common">Para rubber tree</name>
    <name type="synonym">Siphonia brasiliensis</name>
    <dbReference type="NCBI Taxonomy" id="3981"/>
    <lineage>
        <taxon>Eukaryota</taxon>
        <taxon>Viridiplantae</taxon>
        <taxon>Streptophyta</taxon>
        <taxon>Embryophyta</taxon>
        <taxon>Tracheophyta</taxon>
        <taxon>Spermatophyta</taxon>
        <taxon>Magnoliopsida</taxon>
        <taxon>eudicotyledons</taxon>
        <taxon>Gunneridae</taxon>
        <taxon>Pentapetalae</taxon>
        <taxon>rosids</taxon>
        <taxon>fabids</taxon>
        <taxon>Malpighiales</taxon>
        <taxon>Euphorbiaceae</taxon>
        <taxon>Crotonoideae</taxon>
        <taxon>Micrandreae</taxon>
        <taxon>Hevea</taxon>
    </lineage>
</organism>
<dbReference type="Proteomes" id="UP001174677">
    <property type="component" value="Chromosome 7"/>
</dbReference>
<sequence>MARRGGLRKGKKRSIKMIKKRILMKLKFHKNSNYLIKKIILIIRYHYGGHFVFSPRRYYVSRKIKEKCDIDIDYIAYFDLLHHLKEEREFNIMEGDKFYYLQAMSTLADHDGFIEIVDDGNVQNVLASYKRYGWKLIEIYALLREYDIVPTTPEEHNVTNNNFEEMTQGVPKEVVGHVSDTSG</sequence>
<dbReference type="EMBL" id="JARPOI010000007">
    <property type="protein sequence ID" value="KAJ9177102.1"/>
    <property type="molecule type" value="Genomic_DNA"/>
</dbReference>
<gene>
    <name evidence="2" type="ORF">P3X46_012354</name>
</gene>
<dbReference type="InterPro" id="IPR058594">
    <property type="entry name" value="PB1-like_dom_pln"/>
</dbReference>
<dbReference type="Pfam" id="PF26130">
    <property type="entry name" value="PB1-like"/>
    <property type="match status" value="1"/>
</dbReference>
<protein>
    <recommendedName>
        <fullName evidence="1">PB1-like domain-containing protein</fullName>
    </recommendedName>
</protein>